<dbReference type="OrthoDB" id="3434013at2759"/>
<comment type="subcellular location">
    <subcellularLocation>
        <location evidence="1">Endoplasmic reticulum</location>
    </subcellularLocation>
</comment>
<dbReference type="AlphaFoldDB" id="A0A0M8MZ49"/>
<evidence type="ECO:0000256" key="2">
    <source>
        <dbReference type="ARBA" id="ARBA00022448"/>
    </source>
</evidence>
<evidence type="ECO:0000256" key="5">
    <source>
        <dbReference type="SAM" id="MobiDB-lite"/>
    </source>
</evidence>
<evidence type="ECO:0000256" key="4">
    <source>
        <dbReference type="ARBA" id="ARBA00022927"/>
    </source>
</evidence>
<keyword evidence="2" id="KW-0813">Transport</keyword>
<dbReference type="GO" id="GO:0015031">
    <property type="term" value="P:protein transport"/>
    <property type="evidence" value="ECO:0007669"/>
    <property type="project" value="UniProtKB-KW"/>
</dbReference>
<dbReference type="PANTHER" id="PTHR40787:SF3">
    <property type="entry name" value="PROTEIN TRANSPORT PROTEIN SEC39"/>
    <property type="match status" value="1"/>
</dbReference>
<proteinExistence type="predicted"/>
<evidence type="ECO:0000259" key="6">
    <source>
        <dbReference type="Pfam" id="PF08314"/>
    </source>
</evidence>
<accession>A0A0M8MZ49</accession>
<reference evidence="7 8" key="1">
    <citation type="submission" date="2015-07" db="EMBL/GenBank/DDBJ databases">
        <title>The genome of the fungus Escovopsis weberi, a specialized disease agent of ant agriculture.</title>
        <authorList>
            <person name="de Man T.J."/>
            <person name="Stajich J.E."/>
            <person name="Kubicek C.P."/>
            <person name="Chenthamara K."/>
            <person name="Atanasova L."/>
            <person name="Druzhinina I.S."/>
            <person name="Birnbaum S."/>
            <person name="Barribeau S.M."/>
            <person name="Teiling C."/>
            <person name="Suen G."/>
            <person name="Currie C."/>
            <person name="Gerardo N.M."/>
        </authorList>
    </citation>
    <scope>NUCLEOTIDE SEQUENCE [LARGE SCALE GENOMIC DNA]</scope>
</reference>
<keyword evidence="8" id="KW-1185">Reference proteome</keyword>
<dbReference type="InterPro" id="IPR013244">
    <property type="entry name" value="Sec39_domain"/>
</dbReference>
<evidence type="ECO:0000256" key="1">
    <source>
        <dbReference type="ARBA" id="ARBA00004240"/>
    </source>
</evidence>
<evidence type="ECO:0000256" key="3">
    <source>
        <dbReference type="ARBA" id="ARBA00022824"/>
    </source>
</evidence>
<name>A0A0M8MZ49_ESCWE</name>
<sequence>MASNMVHARIGPHQQADRVENPSADQISQELDTAEQRIVAMCIESALREDDFETAYSFVVSRLDASADDQWSWKAALKAGQYIRSSRSQQPTHLGTASGNLDIRHLEQRIECLATALRIAPASQLQEILKTFRRCEEQLHSAIQEEMASESAWEGLTQVPGAFQDPAASKAFIPRSTAATAAAQRTEDAPMSLASHLRMQRWAMESLIRKQETRRNERSMDSSIRGREIN</sequence>
<dbReference type="GO" id="GO:0006890">
    <property type="term" value="P:retrograde vesicle-mediated transport, Golgi to endoplasmic reticulum"/>
    <property type="evidence" value="ECO:0007669"/>
    <property type="project" value="InterPro"/>
</dbReference>
<evidence type="ECO:0000313" key="8">
    <source>
        <dbReference type="Proteomes" id="UP000053831"/>
    </source>
</evidence>
<feature type="region of interest" description="Disordered" evidence="5">
    <location>
        <begin position="209"/>
        <end position="230"/>
    </location>
</feature>
<dbReference type="PANTHER" id="PTHR40787">
    <property type="entry name" value="SECRETED PROTEIN"/>
    <property type="match status" value="1"/>
</dbReference>
<comment type="caution">
    <text evidence="7">The sequence shown here is derived from an EMBL/GenBank/DDBJ whole genome shotgun (WGS) entry which is preliminary data.</text>
</comment>
<evidence type="ECO:0000313" key="7">
    <source>
        <dbReference type="EMBL" id="KOS17314.1"/>
    </source>
</evidence>
<keyword evidence="4" id="KW-0653">Protein transport</keyword>
<protein>
    <recommendedName>
        <fullName evidence="6">Sec39 domain-containing protein</fullName>
    </recommendedName>
</protein>
<dbReference type="Proteomes" id="UP000053831">
    <property type="component" value="Unassembled WGS sequence"/>
</dbReference>
<dbReference type="Pfam" id="PF08314">
    <property type="entry name" value="Sec39"/>
    <property type="match status" value="1"/>
</dbReference>
<keyword evidence="3" id="KW-0256">Endoplasmic reticulum</keyword>
<feature type="domain" description="Sec39" evidence="6">
    <location>
        <begin position="1"/>
        <end position="153"/>
    </location>
</feature>
<organism evidence="7 8">
    <name type="scientific">Escovopsis weberi</name>
    <dbReference type="NCBI Taxonomy" id="150374"/>
    <lineage>
        <taxon>Eukaryota</taxon>
        <taxon>Fungi</taxon>
        <taxon>Dikarya</taxon>
        <taxon>Ascomycota</taxon>
        <taxon>Pezizomycotina</taxon>
        <taxon>Sordariomycetes</taxon>
        <taxon>Hypocreomycetidae</taxon>
        <taxon>Hypocreales</taxon>
        <taxon>Hypocreaceae</taxon>
        <taxon>Escovopsis</taxon>
    </lineage>
</organism>
<dbReference type="GO" id="GO:0005783">
    <property type="term" value="C:endoplasmic reticulum"/>
    <property type="evidence" value="ECO:0007669"/>
    <property type="project" value="UniProtKB-SubCell"/>
</dbReference>
<dbReference type="STRING" id="150374.A0A0M8MZ49"/>
<feature type="region of interest" description="Disordered" evidence="5">
    <location>
        <begin position="1"/>
        <end position="26"/>
    </location>
</feature>
<dbReference type="EMBL" id="LGSR01000026">
    <property type="protein sequence ID" value="KOS17314.1"/>
    <property type="molecule type" value="Genomic_DNA"/>
</dbReference>
<gene>
    <name evidence="7" type="ORF">ESCO_006354</name>
</gene>